<keyword evidence="4 6" id="KW-1133">Transmembrane helix</keyword>
<evidence type="ECO:0000259" key="7">
    <source>
        <dbReference type="PROSITE" id="PS50850"/>
    </source>
</evidence>
<comment type="caution">
    <text evidence="8">The sequence shown here is derived from an EMBL/GenBank/DDBJ whole genome shotgun (WGS) entry which is preliminary data.</text>
</comment>
<accession>A0A974GVR3</accession>
<feature type="domain" description="Major facilitator superfamily (MFS) profile" evidence="7">
    <location>
        <begin position="1"/>
        <end position="396"/>
    </location>
</feature>
<dbReference type="InterPro" id="IPR036259">
    <property type="entry name" value="MFS_trans_sf"/>
</dbReference>
<keyword evidence="2" id="KW-0813">Transport</keyword>
<dbReference type="InterPro" id="IPR020846">
    <property type="entry name" value="MFS_dom"/>
</dbReference>
<evidence type="ECO:0000256" key="5">
    <source>
        <dbReference type="ARBA" id="ARBA00023136"/>
    </source>
</evidence>
<keyword evidence="3 6" id="KW-0812">Transmembrane</keyword>
<evidence type="ECO:0000313" key="9">
    <source>
        <dbReference type="Proteomes" id="UP000611629"/>
    </source>
</evidence>
<evidence type="ECO:0000256" key="6">
    <source>
        <dbReference type="SAM" id="Phobius"/>
    </source>
</evidence>
<keyword evidence="9" id="KW-1185">Reference proteome</keyword>
<dbReference type="PANTHER" id="PTHR23530">
    <property type="entry name" value="TRANSPORT PROTEIN-RELATED"/>
    <property type="match status" value="1"/>
</dbReference>
<organism evidence="8 9">
    <name type="scientific">Sedimentibacter hydroxybenzoicus DSM 7310</name>
    <dbReference type="NCBI Taxonomy" id="1123245"/>
    <lineage>
        <taxon>Bacteria</taxon>
        <taxon>Bacillati</taxon>
        <taxon>Bacillota</taxon>
        <taxon>Tissierellia</taxon>
        <taxon>Sedimentibacter</taxon>
    </lineage>
</organism>
<gene>
    <name evidence="8" type="ORF">HZF24_05445</name>
</gene>
<evidence type="ECO:0000256" key="4">
    <source>
        <dbReference type="ARBA" id="ARBA00022989"/>
    </source>
</evidence>
<feature type="transmembrane region" description="Helical" evidence="6">
    <location>
        <begin position="162"/>
        <end position="182"/>
    </location>
</feature>
<feature type="transmembrane region" description="Helical" evidence="6">
    <location>
        <begin position="370"/>
        <end position="390"/>
    </location>
</feature>
<evidence type="ECO:0000256" key="3">
    <source>
        <dbReference type="ARBA" id="ARBA00022692"/>
    </source>
</evidence>
<dbReference type="Pfam" id="PF07690">
    <property type="entry name" value="MFS_1"/>
    <property type="match status" value="1"/>
</dbReference>
<evidence type="ECO:0000256" key="2">
    <source>
        <dbReference type="ARBA" id="ARBA00022448"/>
    </source>
</evidence>
<dbReference type="InterPro" id="IPR005829">
    <property type="entry name" value="Sugar_transporter_CS"/>
</dbReference>
<feature type="transmembrane region" description="Helical" evidence="6">
    <location>
        <begin position="71"/>
        <end position="90"/>
    </location>
</feature>
<dbReference type="RefSeq" id="WP_179237269.1">
    <property type="nucleotide sequence ID" value="NZ_JACBNQ010000003.1"/>
</dbReference>
<dbReference type="PROSITE" id="PS00216">
    <property type="entry name" value="SUGAR_TRANSPORT_1"/>
    <property type="match status" value="1"/>
</dbReference>
<dbReference type="Gene3D" id="1.20.1250.20">
    <property type="entry name" value="MFS general substrate transporter like domains"/>
    <property type="match status" value="2"/>
</dbReference>
<dbReference type="PROSITE" id="PS50850">
    <property type="entry name" value="MFS"/>
    <property type="match status" value="1"/>
</dbReference>
<feature type="transmembrane region" description="Helical" evidence="6">
    <location>
        <begin position="342"/>
        <end position="364"/>
    </location>
</feature>
<dbReference type="SUPFAM" id="SSF103473">
    <property type="entry name" value="MFS general substrate transporter"/>
    <property type="match status" value="1"/>
</dbReference>
<keyword evidence="5 6" id="KW-0472">Membrane</keyword>
<dbReference type="PANTHER" id="PTHR23530:SF1">
    <property type="entry name" value="PERMEASE, MAJOR FACILITATOR SUPERFAMILY-RELATED"/>
    <property type="match status" value="1"/>
</dbReference>
<reference evidence="8" key="1">
    <citation type="submission" date="2020-07" db="EMBL/GenBank/DDBJ databases">
        <title>Genomic analysis of a strain of Sedimentibacter Hydroxybenzoicus DSM7310.</title>
        <authorList>
            <person name="Ma S."/>
        </authorList>
    </citation>
    <scope>NUCLEOTIDE SEQUENCE</scope>
    <source>
        <strain evidence="8">DSM 7310</strain>
    </source>
</reference>
<dbReference type="AlphaFoldDB" id="A0A974GVR3"/>
<name>A0A974GVR3_SEDHY</name>
<dbReference type="InterPro" id="IPR011701">
    <property type="entry name" value="MFS"/>
</dbReference>
<comment type="subcellular location">
    <subcellularLocation>
        <location evidence="1">Cell membrane</location>
        <topology evidence="1">Multi-pass membrane protein</topology>
    </subcellularLocation>
</comment>
<dbReference type="Proteomes" id="UP000611629">
    <property type="component" value="Unassembled WGS sequence"/>
</dbReference>
<feature type="transmembrane region" description="Helical" evidence="6">
    <location>
        <begin position="139"/>
        <end position="156"/>
    </location>
</feature>
<feature type="transmembrane region" description="Helical" evidence="6">
    <location>
        <begin position="254"/>
        <end position="274"/>
    </location>
</feature>
<proteinExistence type="predicted"/>
<dbReference type="GO" id="GO:0022857">
    <property type="term" value="F:transmembrane transporter activity"/>
    <property type="evidence" value="ECO:0007669"/>
    <property type="project" value="InterPro"/>
</dbReference>
<dbReference type="InterPro" id="IPR053160">
    <property type="entry name" value="MFS_DHA3_Transporter"/>
</dbReference>
<protein>
    <submittedName>
        <fullName evidence="8">MFS transporter</fullName>
    </submittedName>
</protein>
<evidence type="ECO:0000256" key="1">
    <source>
        <dbReference type="ARBA" id="ARBA00004651"/>
    </source>
</evidence>
<dbReference type="EMBL" id="JACBNQ010000003">
    <property type="protein sequence ID" value="NYB73581.1"/>
    <property type="molecule type" value="Genomic_DNA"/>
</dbReference>
<feature type="transmembrane region" description="Helical" evidence="6">
    <location>
        <begin position="12"/>
        <end position="34"/>
    </location>
</feature>
<feature type="transmembrane region" description="Helical" evidence="6">
    <location>
        <begin position="311"/>
        <end position="330"/>
    </location>
</feature>
<feature type="transmembrane region" description="Helical" evidence="6">
    <location>
        <begin position="220"/>
        <end position="242"/>
    </location>
</feature>
<evidence type="ECO:0000313" key="8">
    <source>
        <dbReference type="EMBL" id="NYB73581.1"/>
    </source>
</evidence>
<dbReference type="GO" id="GO:0005886">
    <property type="term" value="C:plasma membrane"/>
    <property type="evidence" value="ECO:0007669"/>
    <property type="project" value="UniProtKB-SubCell"/>
</dbReference>
<sequence>MNSKLKRNISIGYVYNFFLQLNMTSAIWVLYLAFRGMSLIEIGILESIYHITGLILEIPSGAIADLYGRKFSVVAGRVVNLISCILMITANSFLEFAISFILSSAAMNLNSGAAEALIYDSLKESGEEGKYKKIWGQTAFIMSISQGIAILLGGILADVKFLYAYVFGAIVQIIALMVSLNFTEPTVNRKHNIGNLKKEKENIFVNQLKISIDILKCRKIVLYIIMFSALLGSLQTTVFFYSQKFFSDMGYTKTIIAVICFIGSIVEAYSSKYAYKIEKRLNIREILISLSALNVIALAGLAFVAEFSIGFYLLTNLTGGLAFTILSDYINGRIPSESRATILSFESLWFSIFMIGVFPLFGFIAEKIGLTLTFGIIALVYIPAIIFLILKLQKHEQLT</sequence>
<feature type="transmembrane region" description="Helical" evidence="6">
    <location>
        <begin position="286"/>
        <end position="305"/>
    </location>
</feature>